<name>A0A1S1RH31_9ACTN</name>
<dbReference type="InterPro" id="IPR050483">
    <property type="entry name" value="CoA-transferase_III_domain"/>
</dbReference>
<evidence type="ECO:0000256" key="1">
    <source>
        <dbReference type="ARBA" id="ARBA00022679"/>
    </source>
</evidence>
<dbReference type="Gene3D" id="3.40.50.10540">
    <property type="entry name" value="Crotonobetainyl-coa:carnitine coa-transferase, domain 1"/>
    <property type="match status" value="1"/>
</dbReference>
<evidence type="ECO:0000256" key="2">
    <source>
        <dbReference type="SAM" id="MobiDB-lite"/>
    </source>
</evidence>
<dbReference type="InterPro" id="IPR023606">
    <property type="entry name" value="CoA-Trfase_III_dom_1_sf"/>
</dbReference>
<dbReference type="PANTHER" id="PTHR48207:SF3">
    <property type="entry name" value="SUCCINATE--HYDROXYMETHYLGLUTARATE COA-TRANSFERASE"/>
    <property type="match status" value="1"/>
</dbReference>
<proteinExistence type="predicted"/>
<reference evidence="4" key="1">
    <citation type="submission" date="2016-07" db="EMBL/GenBank/DDBJ databases">
        <title>Sequence Frankia sp. strain CcI1.17.</title>
        <authorList>
            <person name="Ghodhbane-Gtari F."/>
            <person name="Swanson E."/>
            <person name="Gueddou A."/>
            <person name="Morris K."/>
            <person name="Hezbri K."/>
            <person name="Ktari A."/>
            <person name="Nouioui I."/>
            <person name="Abebe-Akele F."/>
            <person name="Simpson S."/>
            <person name="Thomas K."/>
            <person name="Gtari M."/>
            <person name="Tisa L.S."/>
            <person name="Hurst S."/>
        </authorList>
    </citation>
    <scope>NUCLEOTIDE SEQUENCE [LARGE SCALE GENOMIC DNA]</scope>
    <source>
        <strain evidence="4">Cc1.17</strain>
    </source>
</reference>
<dbReference type="PANTHER" id="PTHR48207">
    <property type="entry name" value="SUCCINATE--HYDROXYMETHYLGLUTARATE COA-TRANSFERASE"/>
    <property type="match status" value="1"/>
</dbReference>
<dbReference type="Proteomes" id="UP000179627">
    <property type="component" value="Unassembled WGS sequence"/>
</dbReference>
<organism evidence="3 4">
    <name type="scientific">Parafrankia colletiae</name>
    <dbReference type="NCBI Taxonomy" id="573497"/>
    <lineage>
        <taxon>Bacteria</taxon>
        <taxon>Bacillati</taxon>
        <taxon>Actinomycetota</taxon>
        <taxon>Actinomycetes</taxon>
        <taxon>Frankiales</taxon>
        <taxon>Frankiaceae</taxon>
        <taxon>Parafrankia</taxon>
    </lineage>
</organism>
<dbReference type="GO" id="GO:0008410">
    <property type="term" value="F:CoA-transferase activity"/>
    <property type="evidence" value="ECO:0007669"/>
    <property type="project" value="TreeGrafter"/>
</dbReference>
<evidence type="ECO:0000313" key="4">
    <source>
        <dbReference type="Proteomes" id="UP000179627"/>
    </source>
</evidence>
<keyword evidence="1" id="KW-0808">Transferase</keyword>
<evidence type="ECO:0000313" key="3">
    <source>
        <dbReference type="EMBL" id="OHV44114.1"/>
    </source>
</evidence>
<comment type="caution">
    <text evidence="3">The sequence shown here is derived from an EMBL/GenBank/DDBJ whole genome shotgun (WGS) entry which is preliminary data.</text>
</comment>
<dbReference type="InterPro" id="IPR044855">
    <property type="entry name" value="CoA-Trfase_III_dom3_sf"/>
</dbReference>
<gene>
    <name evidence="3" type="ORF">CC117_10675</name>
</gene>
<feature type="region of interest" description="Disordered" evidence="2">
    <location>
        <begin position="98"/>
        <end position="117"/>
    </location>
</feature>
<accession>A0A1S1RH31</accession>
<sequence>MFGATVSLLEGAALAYLATGVAPPRIGNAHYSTAPFETLACAAGSIVICAADDDLFARLCAVIDRPDPVVDPRPRVNSDRLKARAELKTEIESGLRRRGWRLAQDTPGDGAAHRVHQ</sequence>
<dbReference type="AlphaFoldDB" id="A0A1S1RH31"/>
<dbReference type="SUPFAM" id="SSF89796">
    <property type="entry name" value="CoA-transferase family III (CaiB/BaiF)"/>
    <property type="match status" value="1"/>
</dbReference>
<dbReference type="InterPro" id="IPR003673">
    <property type="entry name" value="CoA-Trfase_fam_III"/>
</dbReference>
<protein>
    <submittedName>
        <fullName evidence="3">Uncharacterized protein</fullName>
    </submittedName>
</protein>
<dbReference type="Pfam" id="PF02515">
    <property type="entry name" value="CoA_transf_3"/>
    <property type="match status" value="1"/>
</dbReference>
<dbReference type="Gene3D" id="3.30.1540.10">
    <property type="entry name" value="formyl-coa transferase, domain 3"/>
    <property type="match status" value="1"/>
</dbReference>
<dbReference type="EMBL" id="MBLM01000025">
    <property type="protein sequence ID" value="OHV44114.1"/>
    <property type="molecule type" value="Genomic_DNA"/>
</dbReference>
<keyword evidence="4" id="KW-1185">Reference proteome</keyword>